<feature type="region of interest" description="Disordered" evidence="1">
    <location>
        <begin position="67"/>
        <end position="104"/>
    </location>
</feature>
<proteinExistence type="predicted"/>
<dbReference type="Proteomes" id="UP001372338">
    <property type="component" value="Unassembled WGS sequence"/>
</dbReference>
<gene>
    <name evidence="2" type="ORF">RIF29_21912</name>
</gene>
<evidence type="ECO:0000256" key="1">
    <source>
        <dbReference type="SAM" id="MobiDB-lite"/>
    </source>
</evidence>
<sequence>MSSARVLEKFDEEKDLLDRSTKKPKGDASGFSYSSTGPISYDDVVEEPRLNSVAPLTKSFVHALEGKSSGLEGVNGDHKGRGGDPLPSQDKETFDGADFTGRRR</sequence>
<feature type="region of interest" description="Disordered" evidence="1">
    <location>
        <begin position="1"/>
        <end position="42"/>
    </location>
</feature>
<reference evidence="2 3" key="1">
    <citation type="submission" date="2024-01" db="EMBL/GenBank/DDBJ databases">
        <title>The genomes of 5 underutilized Papilionoideae crops provide insights into root nodulation and disease resistanc.</title>
        <authorList>
            <person name="Yuan L."/>
        </authorList>
    </citation>
    <scope>NUCLEOTIDE SEQUENCE [LARGE SCALE GENOMIC DNA]</scope>
    <source>
        <strain evidence="2">ZHUSHIDOU_FW_LH</strain>
        <tissue evidence="2">Leaf</tissue>
    </source>
</reference>
<feature type="compositionally biased region" description="Basic and acidic residues" evidence="1">
    <location>
        <begin position="1"/>
        <end position="26"/>
    </location>
</feature>
<protein>
    <submittedName>
        <fullName evidence="2">Uncharacterized protein</fullName>
    </submittedName>
</protein>
<accession>A0AAN9F5M6</accession>
<dbReference type="AlphaFoldDB" id="A0AAN9F5M6"/>
<name>A0AAN9F5M6_CROPI</name>
<evidence type="ECO:0000313" key="3">
    <source>
        <dbReference type="Proteomes" id="UP001372338"/>
    </source>
</evidence>
<dbReference type="EMBL" id="JAYWIO010000004">
    <property type="protein sequence ID" value="KAK7269194.1"/>
    <property type="molecule type" value="Genomic_DNA"/>
</dbReference>
<evidence type="ECO:0000313" key="2">
    <source>
        <dbReference type="EMBL" id="KAK7269194.1"/>
    </source>
</evidence>
<keyword evidence="3" id="KW-1185">Reference proteome</keyword>
<comment type="caution">
    <text evidence="2">The sequence shown here is derived from an EMBL/GenBank/DDBJ whole genome shotgun (WGS) entry which is preliminary data.</text>
</comment>
<organism evidence="2 3">
    <name type="scientific">Crotalaria pallida</name>
    <name type="common">Smooth rattlebox</name>
    <name type="synonym">Crotalaria striata</name>
    <dbReference type="NCBI Taxonomy" id="3830"/>
    <lineage>
        <taxon>Eukaryota</taxon>
        <taxon>Viridiplantae</taxon>
        <taxon>Streptophyta</taxon>
        <taxon>Embryophyta</taxon>
        <taxon>Tracheophyta</taxon>
        <taxon>Spermatophyta</taxon>
        <taxon>Magnoliopsida</taxon>
        <taxon>eudicotyledons</taxon>
        <taxon>Gunneridae</taxon>
        <taxon>Pentapetalae</taxon>
        <taxon>rosids</taxon>
        <taxon>fabids</taxon>
        <taxon>Fabales</taxon>
        <taxon>Fabaceae</taxon>
        <taxon>Papilionoideae</taxon>
        <taxon>50 kb inversion clade</taxon>
        <taxon>genistoids sensu lato</taxon>
        <taxon>core genistoids</taxon>
        <taxon>Crotalarieae</taxon>
        <taxon>Crotalaria</taxon>
    </lineage>
</organism>